<gene>
    <name evidence="2" type="ORF">GBAR_LOCUS10918</name>
</gene>
<dbReference type="Proteomes" id="UP001174909">
    <property type="component" value="Unassembled WGS sequence"/>
</dbReference>
<dbReference type="GO" id="GO:0006310">
    <property type="term" value="P:DNA recombination"/>
    <property type="evidence" value="ECO:0007669"/>
    <property type="project" value="UniProtKB-KW"/>
</dbReference>
<dbReference type="SUPFAM" id="SSF56349">
    <property type="entry name" value="DNA breaking-rejoining enzymes"/>
    <property type="match status" value="1"/>
</dbReference>
<dbReference type="GO" id="GO:0015074">
    <property type="term" value="P:DNA integration"/>
    <property type="evidence" value="ECO:0007669"/>
    <property type="project" value="InterPro"/>
</dbReference>
<evidence type="ECO:0000313" key="3">
    <source>
        <dbReference type="Proteomes" id="UP001174909"/>
    </source>
</evidence>
<name>A0AA35WKU6_GEOBA</name>
<dbReference type="EMBL" id="CASHTH010001687">
    <property type="protein sequence ID" value="CAI8018085.1"/>
    <property type="molecule type" value="Genomic_DNA"/>
</dbReference>
<dbReference type="InterPro" id="IPR011010">
    <property type="entry name" value="DNA_brk_join_enz"/>
</dbReference>
<keyword evidence="3" id="KW-1185">Reference proteome</keyword>
<dbReference type="AlphaFoldDB" id="A0AA35WKU6"/>
<keyword evidence="1" id="KW-0233">DNA recombination</keyword>
<protein>
    <submittedName>
        <fullName evidence="2">Uncharacterized protein</fullName>
    </submittedName>
</protein>
<evidence type="ECO:0000313" key="2">
    <source>
        <dbReference type="EMBL" id="CAI8018085.1"/>
    </source>
</evidence>
<comment type="caution">
    <text evidence="2">The sequence shown here is derived from an EMBL/GenBank/DDBJ whole genome shotgun (WGS) entry which is preliminary data.</text>
</comment>
<sequence>MDIAEAFMTAPTNSLAVLAALGCANECDAEISDLVDFLPGTRERANADLAESQRFELLTRILSHHGELRERLRQAVEGEWNVFEDPEDFAEWQQAVEWYQHCFRCQANLRGVRHCLRHMEESAPDGVERVAYLNALIEAADDLDLEADEFVGHPSRSSDLTSQGDRDEVYGLACRAFLQTREITEREIRAYDAQVSVRFSPTIEQASDHKLRHFHPTIALDEGSNLVVVSRRMGHSKVSTTLELYGHVLPGWQKDLAENVANAIDGDGC</sequence>
<proteinExistence type="predicted"/>
<dbReference type="InterPro" id="IPR013762">
    <property type="entry name" value="Integrase-like_cat_sf"/>
</dbReference>
<evidence type="ECO:0000256" key="1">
    <source>
        <dbReference type="ARBA" id="ARBA00023172"/>
    </source>
</evidence>
<dbReference type="GO" id="GO:0003677">
    <property type="term" value="F:DNA binding"/>
    <property type="evidence" value="ECO:0007669"/>
    <property type="project" value="InterPro"/>
</dbReference>
<organism evidence="2 3">
    <name type="scientific">Geodia barretti</name>
    <name type="common">Barrett's horny sponge</name>
    <dbReference type="NCBI Taxonomy" id="519541"/>
    <lineage>
        <taxon>Eukaryota</taxon>
        <taxon>Metazoa</taxon>
        <taxon>Porifera</taxon>
        <taxon>Demospongiae</taxon>
        <taxon>Heteroscleromorpha</taxon>
        <taxon>Tetractinellida</taxon>
        <taxon>Astrophorina</taxon>
        <taxon>Geodiidae</taxon>
        <taxon>Geodia</taxon>
    </lineage>
</organism>
<reference evidence="2" key="1">
    <citation type="submission" date="2023-03" db="EMBL/GenBank/DDBJ databases">
        <authorList>
            <person name="Steffen K."/>
            <person name="Cardenas P."/>
        </authorList>
    </citation>
    <scope>NUCLEOTIDE SEQUENCE</scope>
</reference>
<dbReference type="Gene3D" id="1.10.443.10">
    <property type="entry name" value="Intergrase catalytic core"/>
    <property type="match status" value="1"/>
</dbReference>
<accession>A0AA35WKU6</accession>